<dbReference type="EMBL" id="LSBJ02000001">
    <property type="protein sequence ID" value="OAQ74089.1"/>
    <property type="molecule type" value="Genomic_DNA"/>
</dbReference>
<organism evidence="4 5">
    <name type="scientific">Pochonia chlamydosporia 170</name>
    <dbReference type="NCBI Taxonomy" id="1380566"/>
    <lineage>
        <taxon>Eukaryota</taxon>
        <taxon>Fungi</taxon>
        <taxon>Dikarya</taxon>
        <taxon>Ascomycota</taxon>
        <taxon>Pezizomycotina</taxon>
        <taxon>Sordariomycetes</taxon>
        <taxon>Hypocreomycetidae</taxon>
        <taxon>Hypocreales</taxon>
        <taxon>Clavicipitaceae</taxon>
        <taxon>Pochonia</taxon>
    </lineage>
</organism>
<accession>A0A179GAA9</accession>
<dbReference type="GO" id="GO:0016787">
    <property type="term" value="F:hydrolase activity"/>
    <property type="evidence" value="ECO:0007669"/>
    <property type="project" value="UniProtKB-KW"/>
</dbReference>
<protein>
    <submittedName>
        <fullName evidence="4">Lipase/thioesterase</fullName>
    </submittedName>
</protein>
<name>A0A179GAA9_METCM</name>
<dbReference type="Proteomes" id="UP000078397">
    <property type="component" value="Unassembled WGS sequence"/>
</dbReference>
<keyword evidence="2" id="KW-1133">Transmembrane helix</keyword>
<gene>
    <name evidence="4" type="ORF">VFPPC_13133</name>
</gene>
<dbReference type="SUPFAM" id="SSF53474">
    <property type="entry name" value="alpha/beta-Hydrolases"/>
    <property type="match status" value="1"/>
</dbReference>
<proteinExistence type="predicted"/>
<dbReference type="PANTHER" id="PTHR48081">
    <property type="entry name" value="AB HYDROLASE SUPERFAMILY PROTEIN C4A8.06C"/>
    <property type="match status" value="1"/>
</dbReference>
<dbReference type="InterPro" id="IPR029058">
    <property type="entry name" value="AB_hydrolase_fold"/>
</dbReference>
<feature type="domain" description="Alpha/beta hydrolase fold-3" evidence="3">
    <location>
        <begin position="117"/>
        <end position="333"/>
    </location>
</feature>
<sequence length="361" mass="39921">MGTQEKTPQPQTLSFWGKLDVILAAISVVSTTVWSVFTSFRRSEKDAPSLLLHVGYASLRKATRRLSVLQLQWISPSTDEMYEKYARSIRIAPTTVAFGSNGAKGHWIGNKDAKHVLIWYHGGGFCLPANAGYFEFLNDLVEASGKAGNDLAVFVLTYTLAPHARYPTQLTQAVETLRYIISDTRRRPSEILLGGDSAGGNLAIGVLSHLAHPHPEIPRVDLNEPLAGTVLISPWTSLDEKNSDKDVYSGGDIITPYVGRPWSRHYLGGASRDNYTDASDAPPSWFETYLVEKILVLAGGNEILKSNIDEFVTNLKAGFRSVEYFVGHREGHVAPIYNIYVGDSKETQQGEKLKAWLQEIL</sequence>
<dbReference type="PANTHER" id="PTHR48081:SF21">
    <property type="entry name" value="LIPASE_THIOESTERASE FAMILY PROTEIN (AFU_ORTHOLOGUE AFUA_8G02590)"/>
    <property type="match status" value="1"/>
</dbReference>
<dbReference type="GeneID" id="28854904"/>
<dbReference type="InterPro" id="IPR013094">
    <property type="entry name" value="AB_hydrolase_3"/>
</dbReference>
<evidence type="ECO:0000256" key="2">
    <source>
        <dbReference type="SAM" id="Phobius"/>
    </source>
</evidence>
<dbReference type="Gene3D" id="3.40.50.1820">
    <property type="entry name" value="alpha/beta hydrolase"/>
    <property type="match status" value="1"/>
</dbReference>
<dbReference type="InterPro" id="IPR050300">
    <property type="entry name" value="GDXG_lipolytic_enzyme"/>
</dbReference>
<keyword evidence="1" id="KW-0378">Hydrolase</keyword>
<reference evidence="4 5" key="1">
    <citation type="journal article" date="2016" name="PLoS Pathog.">
        <title>Biosynthesis of antibiotic leucinostatins in bio-control fungus Purpureocillium lilacinum and their inhibition on phytophthora revealed by genome mining.</title>
        <authorList>
            <person name="Wang G."/>
            <person name="Liu Z."/>
            <person name="Lin R."/>
            <person name="Li E."/>
            <person name="Mao Z."/>
            <person name="Ling J."/>
            <person name="Yang Y."/>
            <person name="Yin W.B."/>
            <person name="Xie B."/>
        </authorList>
    </citation>
    <scope>NUCLEOTIDE SEQUENCE [LARGE SCALE GENOMIC DNA]</scope>
    <source>
        <strain evidence="4">170</strain>
    </source>
</reference>
<evidence type="ECO:0000313" key="5">
    <source>
        <dbReference type="Proteomes" id="UP000078397"/>
    </source>
</evidence>
<dbReference type="STRING" id="1380566.A0A179GAA9"/>
<feature type="transmembrane region" description="Helical" evidence="2">
    <location>
        <begin position="21"/>
        <end position="40"/>
    </location>
</feature>
<keyword evidence="2" id="KW-0812">Transmembrane</keyword>
<evidence type="ECO:0000259" key="3">
    <source>
        <dbReference type="Pfam" id="PF07859"/>
    </source>
</evidence>
<keyword evidence="2" id="KW-0472">Membrane</keyword>
<dbReference type="AlphaFoldDB" id="A0A179GAA9"/>
<dbReference type="Pfam" id="PF07859">
    <property type="entry name" value="Abhydrolase_3"/>
    <property type="match status" value="1"/>
</dbReference>
<dbReference type="RefSeq" id="XP_018150172.1">
    <property type="nucleotide sequence ID" value="XM_018290910.1"/>
</dbReference>
<evidence type="ECO:0000256" key="1">
    <source>
        <dbReference type="ARBA" id="ARBA00022801"/>
    </source>
</evidence>
<comment type="caution">
    <text evidence="4">The sequence shown here is derived from an EMBL/GenBank/DDBJ whole genome shotgun (WGS) entry which is preliminary data.</text>
</comment>
<dbReference type="KEGG" id="pchm:VFPPC_13133"/>
<dbReference type="OrthoDB" id="2152029at2759"/>
<keyword evidence="5" id="KW-1185">Reference proteome</keyword>
<evidence type="ECO:0000313" key="4">
    <source>
        <dbReference type="EMBL" id="OAQ74089.1"/>
    </source>
</evidence>